<keyword evidence="3" id="KW-1185">Reference proteome</keyword>
<evidence type="ECO:0000256" key="2">
    <source>
        <dbReference type="SAM" id="MobiDB-lite"/>
    </source>
</evidence>
<dbReference type="KEGG" id="lak:106155697"/>
<feature type="region of interest" description="Disordered" evidence="2">
    <location>
        <begin position="31"/>
        <end position="110"/>
    </location>
</feature>
<feature type="compositionally biased region" description="Basic and acidic residues" evidence="2">
    <location>
        <begin position="57"/>
        <end position="68"/>
    </location>
</feature>
<feature type="coiled-coil region" evidence="1">
    <location>
        <begin position="117"/>
        <end position="221"/>
    </location>
</feature>
<feature type="coiled-coil region" evidence="1">
    <location>
        <begin position="257"/>
        <end position="350"/>
    </location>
</feature>
<accession>A0A1S3HJC5</accession>
<name>A0A1S3HJC5_LINAN</name>
<dbReference type="AlphaFoldDB" id="A0A1S3HJC5"/>
<dbReference type="SUPFAM" id="SSF90257">
    <property type="entry name" value="Myosin rod fragments"/>
    <property type="match status" value="1"/>
</dbReference>
<evidence type="ECO:0000256" key="1">
    <source>
        <dbReference type="SAM" id="Coils"/>
    </source>
</evidence>
<sequence>MPIPIDMFPCFRGKKMKQMKAMAAANGVPDLILHNNNNQPERKAKQDEESLYNPALTEEKEPNENKTDLEEEPVQSERRGSFTEAVSNFLRPPKDGQKKPPAAERKMSRKHSMLLRLEEFEDYKKHLKNDIGDLNDTIELLKNKIIELEEQLLQADDDMEVMKEEKTLVEDELEKARVQKEIIECQKTDLVEQMKDMQKDIKDLEEKCAMLQQRNMDLLAQINRTDEVSEDTRKNIEDVQIKLSKVTIENTDLCTRMEVLASEKEMLSEENQALKDDLAAMETDLTQIKLERKTKEEQYSSQDVFIKELLQYKERCEKAEQDNLVYQQQVRALAERNLRLEQELADSKNSNVNSSQSLSTTCCSQNLRQQTLNRLSEDIDQDFA</sequence>
<feature type="compositionally biased region" description="Basic and acidic residues" evidence="2">
    <location>
        <begin position="92"/>
        <end position="106"/>
    </location>
</feature>
<dbReference type="Proteomes" id="UP000085678">
    <property type="component" value="Unplaced"/>
</dbReference>
<reference evidence="4" key="1">
    <citation type="submission" date="2025-08" db="UniProtKB">
        <authorList>
            <consortium name="RefSeq"/>
        </authorList>
    </citation>
    <scope>IDENTIFICATION</scope>
    <source>
        <tissue evidence="4">Gonads</tissue>
    </source>
</reference>
<protein>
    <submittedName>
        <fullName evidence="4">Uncharacterized protein PF11_0207 isoform X1</fullName>
    </submittedName>
</protein>
<evidence type="ECO:0000313" key="4">
    <source>
        <dbReference type="RefSeq" id="XP_013386112.1"/>
    </source>
</evidence>
<dbReference type="InParanoid" id="A0A1S3HJC5"/>
<keyword evidence="1" id="KW-0175">Coiled coil</keyword>
<evidence type="ECO:0000313" key="3">
    <source>
        <dbReference type="Proteomes" id="UP000085678"/>
    </source>
</evidence>
<dbReference type="RefSeq" id="XP_013386112.1">
    <property type="nucleotide sequence ID" value="XM_013530658.2"/>
</dbReference>
<gene>
    <name evidence="4" type="primary">LOC106155697</name>
</gene>
<organism evidence="3 4">
    <name type="scientific">Lingula anatina</name>
    <name type="common">Brachiopod</name>
    <name type="synonym">Lingula unguis</name>
    <dbReference type="NCBI Taxonomy" id="7574"/>
    <lineage>
        <taxon>Eukaryota</taxon>
        <taxon>Metazoa</taxon>
        <taxon>Spiralia</taxon>
        <taxon>Lophotrochozoa</taxon>
        <taxon>Brachiopoda</taxon>
        <taxon>Linguliformea</taxon>
        <taxon>Lingulata</taxon>
        <taxon>Lingulida</taxon>
        <taxon>Linguloidea</taxon>
        <taxon>Lingulidae</taxon>
        <taxon>Lingula</taxon>
    </lineage>
</organism>
<dbReference type="GeneID" id="106155697"/>
<proteinExistence type="predicted"/>